<evidence type="ECO:0000313" key="4">
    <source>
        <dbReference type="Proteomes" id="UP000289856"/>
    </source>
</evidence>
<dbReference type="RefSeq" id="WP_130605167.1">
    <property type="nucleotide sequence ID" value="NZ_AP019400.1"/>
</dbReference>
<organism evidence="3 4">
    <name type="scientific">Cohnella abietis</name>
    <dbReference type="NCBI Taxonomy" id="2507935"/>
    <lineage>
        <taxon>Bacteria</taxon>
        <taxon>Bacillati</taxon>
        <taxon>Bacillota</taxon>
        <taxon>Bacilli</taxon>
        <taxon>Bacillales</taxon>
        <taxon>Paenibacillaceae</taxon>
        <taxon>Cohnella</taxon>
    </lineage>
</organism>
<dbReference type="Pfam" id="PF12733">
    <property type="entry name" value="Cadherin-like"/>
    <property type="match status" value="2"/>
</dbReference>
<name>A0A3T1CZT9_9BACL</name>
<dbReference type="Pfam" id="PF00395">
    <property type="entry name" value="SLH"/>
    <property type="match status" value="3"/>
</dbReference>
<sequence length="935" mass="100566">MKNKIFKQFVSYVMIVSLLFTSVGVAYGASTAVTSDIKGHWAEAQISTWIDNGFIKGYEDGSFKPENQITRAEFFTLINRSFGFTEETAISFSDVKTGTWVYSEVAKAVKAAYITGYEDGTIGASKPITRQEAASIVDRLLGLSSTESATAVFTDSGSIASWAKASVNATVAKGILKGYTDNSFKPNKSITRAEAVATLDRAAAAKVTAYNKAGTYGPATGTETINGDVTINVAGVTLQNLVINGKLLFAAGIGKGDAFLTNVTVKGETTVNGGGANSLHFKDSKLGKIIIRALEQVRLVAEGSTVIELVEASSAAIIQEEGTTGQGFGDIILNKDLPAGSVVVLIGKFGKVSILGDKVKIELPDGTTIDIFQTDTDVTVSGKGKIIKAVLGKDSKTTFENQPTEIVGGTVVPGSGPVTNPSTPTSPVAQKGIVIGTVYTNNFYDESLASVAVSVYAGVQDSGTLVDTVVTDDDGKYSISNVPAGQFYLKFVKEGYMDRTITPANHTVTANATTDASASFMYFNLVRGYLKDTSGNPISSYLVNLYDDSGKSDYDLQTLTADDGSFEFYDVPDSDEVYIYVPSGFYQYYGDEVGPVKADGLTILEPIVLKIEETRLSNLVLSGATLSPAFSPDDWYQTASVPNNVSNTTITSTSMHPNGYVTFDADVINGIAQLNEGNNWIQIYSHSESGNYRTYQVNVYRETTEQADAIAKITLRDESTLVQELNKVTRLGTAVDEFVSQYKIAIANAAPNSLDTSGKIADLVNRINLQEDDNRLASLSLSGVTLNSPFSPDIKQYTATVSNTVTSTKVTATAINEKAEIEFDNDDATFNLKEGRTNEIRVYVYPEYQDETLYTIYVYRQPGQAQLDAIAKIRAATDTASVSRITINDLNTAAGEDIAYSDYLSDYQGELLRYKSRSTLNTADDIAKFINESIR</sequence>
<reference evidence="3 4" key="1">
    <citation type="submission" date="2019-01" db="EMBL/GenBank/DDBJ databases">
        <title>Complete genome sequence of Cohnella hallensis HS21 isolated from Korean fir (Abies koreana) rhizospheric soil.</title>
        <authorList>
            <person name="Jiang L."/>
            <person name="Kang S.W."/>
            <person name="Kim S."/>
            <person name="Jung J."/>
            <person name="Kim C.Y."/>
            <person name="Kim D.H."/>
            <person name="Kim S.W."/>
            <person name="Lee J."/>
        </authorList>
    </citation>
    <scope>NUCLEOTIDE SEQUENCE [LARGE SCALE GENOMIC DNA]</scope>
    <source>
        <strain evidence="3 4">HS21</strain>
    </source>
</reference>
<dbReference type="OrthoDB" id="185675at2"/>
<feature type="signal peptide" evidence="1">
    <location>
        <begin position="1"/>
        <end position="28"/>
    </location>
</feature>
<dbReference type="InterPro" id="IPR025883">
    <property type="entry name" value="Cadherin-like_domain"/>
</dbReference>
<dbReference type="SUPFAM" id="SSF49452">
    <property type="entry name" value="Starch-binding domain-like"/>
    <property type="match status" value="1"/>
</dbReference>
<dbReference type="AlphaFoldDB" id="A0A3T1CZT9"/>
<dbReference type="Gene3D" id="2.60.40.10">
    <property type="entry name" value="Immunoglobulins"/>
    <property type="match status" value="1"/>
</dbReference>
<feature type="chain" id="PRO_5019520401" description="SLH domain-containing protein" evidence="1">
    <location>
        <begin position="29"/>
        <end position="935"/>
    </location>
</feature>
<dbReference type="Proteomes" id="UP000289856">
    <property type="component" value="Chromosome"/>
</dbReference>
<feature type="domain" description="SLH" evidence="2">
    <location>
        <begin position="150"/>
        <end position="213"/>
    </location>
</feature>
<dbReference type="PANTHER" id="PTHR43308">
    <property type="entry name" value="OUTER MEMBRANE PROTEIN ALPHA-RELATED"/>
    <property type="match status" value="1"/>
</dbReference>
<feature type="domain" description="SLH" evidence="2">
    <location>
        <begin position="93"/>
        <end position="149"/>
    </location>
</feature>
<dbReference type="InterPro" id="IPR013783">
    <property type="entry name" value="Ig-like_fold"/>
</dbReference>
<dbReference type="KEGG" id="cohn:KCTCHS21_07200"/>
<evidence type="ECO:0000313" key="3">
    <source>
        <dbReference type="EMBL" id="BBI31321.1"/>
    </source>
</evidence>
<proteinExistence type="predicted"/>
<dbReference type="InterPro" id="IPR051465">
    <property type="entry name" value="Cell_Envelope_Struct_Comp"/>
</dbReference>
<dbReference type="InterPro" id="IPR013784">
    <property type="entry name" value="Carb-bd-like_fold"/>
</dbReference>
<keyword evidence="1" id="KW-0732">Signal</keyword>
<dbReference type="PROSITE" id="PS51272">
    <property type="entry name" value="SLH"/>
    <property type="match status" value="3"/>
</dbReference>
<protein>
    <recommendedName>
        <fullName evidence="2">SLH domain-containing protein</fullName>
    </recommendedName>
</protein>
<feature type="domain" description="SLH" evidence="2">
    <location>
        <begin position="29"/>
        <end position="92"/>
    </location>
</feature>
<dbReference type="InterPro" id="IPR008969">
    <property type="entry name" value="CarboxyPept-like_regulatory"/>
</dbReference>
<dbReference type="PANTHER" id="PTHR43308:SF5">
    <property type="entry name" value="S-LAYER PROTEIN _ PEPTIDOGLYCAN ENDO-BETA-N-ACETYLGLUCOSAMINIDASE"/>
    <property type="match status" value="1"/>
</dbReference>
<accession>A0A3T1CZT9</accession>
<evidence type="ECO:0000256" key="1">
    <source>
        <dbReference type="SAM" id="SignalP"/>
    </source>
</evidence>
<gene>
    <name evidence="3" type="ORF">KCTCHS21_07200</name>
</gene>
<dbReference type="SUPFAM" id="SSF49464">
    <property type="entry name" value="Carboxypeptidase regulatory domain-like"/>
    <property type="match status" value="1"/>
</dbReference>
<dbReference type="EMBL" id="AP019400">
    <property type="protein sequence ID" value="BBI31321.1"/>
    <property type="molecule type" value="Genomic_DNA"/>
</dbReference>
<dbReference type="GO" id="GO:0030246">
    <property type="term" value="F:carbohydrate binding"/>
    <property type="evidence" value="ECO:0007669"/>
    <property type="project" value="InterPro"/>
</dbReference>
<keyword evidence="4" id="KW-1185">Reference proteome</keyword>
<evidence type="ECO:0000259" key="2">
    <source>
        <dbReference type="PROSITE" id="PS51272"/>
    </source>
</evidence>
<dbReference type="InterPro" id="IPR001119">
    <property type="entry name" value="SLH_dom"/>
</dbReference>